<dbReference type="SMART" id="SM00267">
    <property type="entry name" value="GGDEF"/>
    <property type="match status" value="1"/>
</dbReference>
<dbReference type="Gene3D" id="3.30.450.40">
    <property type="match status" value="1"/>
</dbReference>
<dbReference type="Pfam" id="PF08448">
    <property type="entry name" value="PAS_4"/>
    <property type="match status" value="1"/>
</dbReference>
<dbReference type="EMBL" id="CABFWE030000013">
    <property type="protein sequence ID" value="CAD7053758.1"/>
    <property type="molecule type" value="Genomic_DNA"/>
</dbReference>
<dbReference type="PROSITE" id="PS50113">
    <property type="entry name" value="PAC"/>
    <property type="match status" value="1"/>
</dbReference>
<dbReference type="Pfam" id="PF00563">
    <property type="entry name" value="EAL"/>
    <property type="match status" value="1"/>
</dbReference>
<dbReference type="Pfam" id="PF00990">
    <property type="entry name" value="GGDEF"/>
    <property type="match status" value="1"/>
</dbReference>
<dbReference type="InterPro" id="IPR013656">
    <property type="entry name" value="PAS_4"/>
</dbReference>
<dbReference type="SUPFAM" id="SSF141868">
    <property type="entry name" value="EAL domain-like"/>
    <property type="match status" value="1"/>
</dbReference>
<dbReference type="InterPro" id="IPR000700">
    <property type="entry name" value="PAS-assoc_C"/>
</dbReference>
<dbReference type="InterPro" id="IPR000014">
    <property type="entry name" value="PAS"/>
</dbReference>
<dbReference type="SMART" id="SM00065">
    <property type="entry name" value="GAF"/>
    <property type="match status" value="1"/>
</dbReference>
<feature type="domain" description="PAS" evidence="1">
    <location>
        <begin position="2"/>
        <end position="73"/>
    </location>
</feature>
<dbReference type="NCBIfam" id="TIGR00229">
    <property type="entry name" value="sensory_box"/>
    <property type="match status" value="1"/>
</dbReference>
<dbReference type="SUPFAM" id="SSF55785">
    <property type="entry name" value="PYP-like sensor domain (PAS domain)"/>
    <property type="match status" value="2"/>
</dbReference>
<dbReference type="InterPro" id="IPR003018">
    <property type="entry name" value="GAF"/>
</dbReference>
<dbReference type="NCBIfam" id="TIGR00254">
    <property type="entry name" value="GGDEF"/>
    <property type="match status" value="1"/>
</dbReference>
<protein>
    <submittedName>
        <fullName evidence="5">Bifunctional diguanylate cyclase/phosphodiesterase</fullName>
    </submittedName>
</protein>
<feature type="domain" description="GGDEF" evidence="4">
    <location>
        <begin position="444"/>
        <end position="576"/>
    </location>
</feature>
<organism evidence="5 6">
    <name type="scientific">Pseudorhizobium halotolerans</name>
    <dbReference type="NCBI Taxonomy" id="1233081"/>
    <lineage>
        <taxon>Bacteria</taxon>
        <taxon>Pseudomonadati</taxon>
        <taxon>Pseudomonadota</taxon>
        <taxon>Alphaproteobacteria</taxon>
        <taxon>Hyphomicrobiales</taxon>
        <taxon>Rhizobiaceae</taxon>
        <taxon>Rhizobium/Agrobacterium group</taxon>
        <taxon>Pseudorhizobium</taxon>
    </lineage>
</organism>
<keyword evidence="6" id="KW-1185">Reference proteome</keyword>
<dbReference type="SMART" id="SM00052">
    <property type="entry name" value="EAL"/>
    <property type="match status" value="1"/>
</dbReference>
<evidence type="ECO:0000313" key="6">
    <source>
        <dbReference type="Proteomes" id="UP000601041"/>
    </source>
</evidence>
<dbReference type="PROSITE" id="PS50112">
    <property type="entry name" value="PAS"/>
    <property type="match status" value="2"/>
</dbReference>
<gene>
    <name evidence="5" type="ORF">RHAB21_04545</name>
</gene>
<evidence type="ECO:0000259" key="1">
    <source>
        <dbReference type="PROSITE" id="PS50112"/>
    </source>
</evidence>
<evidence type="ECO:0000259" key="4">
    <source>
        <dbReference type="PROSITE" id="PS50887"/>
    </source>
</evidence>
<dbReference type="PROSITE" id="PS50887">
    <property type="entry name" value="GGDEF"/>
    <property type="match status" value="1"/>
</dbReference>
<dbReference type="RefSeq" id="WP_142589656.1">
    <property type="nucleotide sequence ID" value="NZ_CABFWE030000013.1"/>
</dbReference>
<feature type="domain" description="PAC" evidence="2">
    <location>
        <begin position="363"/>
        <end position="415"/>
    </location>
</feature>
<dbReference type="CDD" id="cd01948">
    <property type="entry name" value="EAL"/>
    <property type="match status" value="1"/>
</dbReference>
<dbReference type="SMART" id="SM00086">
    <property type="entry name" value="PAC"/>
    <property type="match status" value="1"/>
</dbReference>
<dbReference type="InterPro" id="IPR035919">
    <property type="entry name" value="EAL_sf"/>
</dbReference>
<dbReference type="InterPro" id="IPR029016">
    <property type="entry name" value="GAF-like_dom_sf"/>
</dbReference>
<dbReference type="Gene3D" id="3.20.20.450">
    <property type="entry name" value="EAL domain"/>
    <property type="match status" value="1"/>
</dbReference>
<evidence type="ECO:0000259" key="2">
    <source>
        <dbReference type="PROSITE" id="PS50113"/>
    </source>
</evidence>
<dbReference type="CDD" id="cd00130">
    <property type="entry name" value="PAS"/>
    <property type="match status" value="2"/>
</dbReference>
<reference evidence="5 6" key="1">
    <citation type="submission" date="2020-11" db="EMBL/GenBank/DDBJ databases">
        <authorList>
            <person name="Lassalle F."/>
        </authorList>
    </citation>
    <scope>NUCLEOTIDE SEQUENCE [LARGE SCALE GENOMIC DNA]</scope>
    <source>
        <strain evidence="5 6">AB21</strain>
    </source>
</reference>
<dbReference type="SMART" id="SM00091">
    <property type="entry name" value="PAS"/>
    <property type="match status" value="2"/>
</dbReference>
<comment type="caution">
    <text evidence="5">The sequence shown here is derived from an EMBL/GenBank/DDBJ whole genome shotgun (WGS) entry which is preliminary data.</text>
</comment>
<dbReference type="InterPro" id="IPR000160">
    <property type="entry name" value="GGDEF_dom"/>
</dbReference>
<dbReference type="InterPro" id="IPR052155">
    <property type="entry name" value="Biofilm_reg_signaling"/>
</dbReference>
<dbReference type="SUPFAM" id="SSF55781">
    <property type="entry name" value="GAF domain-like"/>
    <property type="match status" value="1"/>
</dbReference>
<accession>A0ABN7JY16</accession>
<dbReference type="Gene3D" id="3.30.70.270">
    <property type="match status" value="1"/>
</dbReference>
<dbReference type="CDD" id="cd01949">
    <property type="entry name" value="GGDEF"/>
    <property type="match status" value="1"/>
</dbReference>
<dbReference type="PANTHER" id="PTHR44757:SF2">
    <property type="entry name" value="BIOFILM ARCHITECTURE MAINTENANCE PROTEIN MBAA"/>
    <property type="match status" value="1"/>
</dbReference>
<proteinExistence type="predicted"/>
<dbReference type="InterPro" id="IPR029787">
    <property type="entry name" value="Nucleotide_cyclase"/>
</dbReference>
<evidence type="ECO:0000313" key="5">
    <source>
        <dbReference type="EMBL" id="CAD7053758.1"/>
    </source>
</evidence>
<dbReference type="Gene3D" id="3.30.450.20">
    <property type="entry name" value="PAS domain"/>
    <property type="match status" value="2"/>
</dbReference>
<dbReference type="SUPFAM" id="SSF55073">
    <property type="entry name" value="Nucleotide cyclase"/>
    <property type="match status" value="1"/>
</dbReference>
<dbReference type="InterPro" id="IPR001610">
    <property type="entry name" value="PAC"/>
</dbReference>
<dbReference type="InterPro" id="IPR043128">
    <property type="entry name" value="Rev_trsase/Diguanyl_cyclase"/>
</dbReference>
<dbReference type="InterPro" id="IPR001633">
    <property type="entry name" value="EAL_dom"/>
</dbReference>
<dbReference type="PROSITE" id="PS50883">
    <property type="entry name" value="EAL"/>
    <property type="match status" value="1"/>
</dbReference>
<feature type="domain" description="EAL" evidence="3">
    <location>
        <begin position="585"/>
        <end position="840"/>
    </location>
</feature>
<feature type="domain" description="PAS" evidence="1">
    <location>
        <begin position="290"/>
        <end position="360"/>
    </location>
</feature>
<sequence>MNERQLFDALTLAVPGLVWLSDELGRVEFLNAHWTEFTGIPQNQGVGHGWLQAIHPADAAAFRARLPYAAVGDETVQGELRVQRYDGAYHRHLLNLRHVGSGKWVGCAIDAHEWLATELRDATQGTILEMAISGVELNELLAELCRAAERQIPGSTCSILLVDGERECFRSGVAPHLPTQMMDAVPNVRIGTGVGSCGSAAYEGRDVITTSIATDPLWETWRHLVLPLGLRACWSKPVFNSNGQVIASFGFYFREERAPSPEEAQELARLRGLASLAIERARMFEALRESEEHYRHTVEQNPQIPWTSDPTGQILSVSSRWTEMTGIAQADALGTGWLKAVHPDDIEHTNTAWNEALSKGDPVDVNYRVRFKNGEFRWARARATARRDGEGSILRWYGTVEDIHERHIADERLKRQAYQDDLTGLPNRRSFTEELKRRLADATKPIGLMVLDMDDFKLVNDRYGHLTGDAVLRLFARYLQRIVKPGEFVARLGGDEFAIICGNIHSNPSLLERARAIEVVLDADLKANRKARICRPSVGCTIGNANESPDEVFRKADLALYAAKDAGKAKVRQYTPEMRSAASKRSDALEIVRMALREDWVEPFYQPVIGFCDQSVRGFEALLRIRHPARGLILPGDVKDALDDPRQADALGLCMARKVVNDIALAESRGDRFGQVSINLATENLLKPGYLCTLLNLLKAKRLPFNVLKLEITERVLVDELNSEIIANLKRLRECGVGISLDDFGTGYASLVHLQTLPVNEIKIDRSFVSGLGTESNRGEIVKAMLGLAKSLGLTTVAEGIETEGEALKLAGWGCDFGQGYLFARPIPFGEAVAFKSRAAALKVSAAR</sequence>
<dbReference type="Pfam" id="PF08447">
    <property type="entry name" value="PAS_3"/>
    <property type="match status" value="1"/>
</dbReference>
<dbReference type="Proteomes" id="UP000601041">
    <property type="component" value="Unassembled WGS sequence"/>
</dbReference>
<dbReference type="InterPro" id="IPR035965">
    <property type="entry name" value="PAS-like_dom_sf"/>
</dbReference>
<name>A0ABN7JY16_9HYPH</name>
<dbReference type="InterPro" id="IPR013655">
    <property type="entry name" value="PAS_fold_3"/>
</dbReference>
<dbReference type="PANTHER" id="PTHR44757">
    <property type="entry name" value="DIGUANYLATE CYCLASE DGCP"/>
    <property type="match status" value="1"/>
</dbReference>
<evidence type="ECO:0000259" key="3">
    <source>
        <dbReference type="PROSITE" id="PS50883"/>
    </source>
</evidence>
<dbReference type="Pfam" id="PF13185">
    <property type="entry name" value="GAF_2"/>
    <property type="match status" value="1"/>
</dbReference>